<dbReference type="GeneID" id="61249736"/>
<dbReference type="EMBL" id="JQBT01000033">
    <property type="protein sequence ID" value="KRN78861.1"/>
    <property type="molecule type" value="Genomic_DNA"/>
</dbReference>
<keyword evidence="6" id="KW-1185">Reference proteome</keyword>
<dbReference type="InterPro" id="IPR017961">
    <property type="entry name" value="DNA_pol_Y-fam_little_finger"/>
</dbReference>
<keyword evidence="2" id="KW-0515">Mutator protein</keyword>
<dbReference type="InterPro" id="IPR001126">
    <property type="entry name" value="UmuC"/>
</dbReference>
<name>A0A0R2JXP1_9LACO</name>
<gene>
    <name evidence="5" type="ORF">IV52_GL001142</name>
</gene>
<reference evidence="5 6" key="1">
    <citation type="journal article" date="2015" name="Genome Announc.">
        <title>Expanding the biotechnology potential of lactobacilli through comparative genomics of 213 strains and associated genera.</title>
        <authorList>
            <person name="Sun Z."/>
            <person name="Harris H.M."/>
            <person name="McCann A."/>
            <person name="Guo C."/>
            <person name="Argimon S."/>
            <person name="Zhang W."/>
            <person name="Yang X."/>
            <person name="Jeffery I.B."/>
            <person name="Cooney J.C."/>
            <person name="Kagawa T.F."/>
            <person name="Liu W."/>
            <person name="Song Y."/>
            <person name="Salvetti E."/>
            <person name="Wrobel A."/>
            <person name="Rasinkangas P."/>
            <person name="Parkhill J."/>
            <person name="Rea M.C."/>
            <person name="O'Sullivan O."/>
            <person name="Ritari J."/>
            <person name="Douillard F.P."/>
            <person name="Paul Ross R."/>
            <person name="Yang R."/>
            <person name="Briner A.E."/>
            <person name="Felis G.E."/>
            <person name="de Vos W.M."/>
            <person name="Barrangou R."/>
            <person name="Klaenhammer T.R."/>
            <person name="Caufield P.W."/>
            <person name="Cui Y."/>
            <person name="Zhang H."/>
            <person name="O'Toole P.W."/>
        </authorList>
    </citation>
    <scope>NUCLEOTIDE SEQUENCE [LARGE SCALE GENOMIC DNA]</scope>
    <source>
        <strain evidence="5 6">DSM 20690</strain>
    </source>
</reference>
<dbReference type="SUPFAM" id="SSF56672">
    <property type="entry name" value="DNA/RNA polymerases"/>
    <property type="match status" value="1"/>
</dbReference>
<evidence type="ECO:0000256" key="2">
    <source>
        <dbReference type="ARBA" id="ARBA00022457"/>
    </source>
</evidence>
<dbReference type="STRING" id="53444.AYR59_02460"/>
<evidence type="ECO:0000259" key="4">
    <source>
        <dbReference type="PROSITE" id="PS50173"/>
    </source>
</evidence>
<dbReference type="Pfam" id="PF00817">
    <property type="entry name" value="IMS"/>
    <property type="match status" value="1"/>
</dbReference>
<accession>A0A0R2JXP1</accession>
<dbReference type="PANTHER" id="PTHR11076">
    <property type="entry name" value="DNA REPAIR POLYMERASE UMUC / TRANSFERASE FAMILY MEMBER"/>
    <property type="match status" value="1"/>
</dbReference>
<feature type="domain" description="UmuC" evidence="4">
    <location>
        <begin position="11"/>
        <end position="202"/>
    </location>
</feature>
<dbReference type="InterPro" id="IPR043128">
    <property type="entry name" value="Rev_trsase/Diguanyl_cyclase"/>
</dbReference>
<evidence type="ECO:0000256" key="3">
    <source>
        <dbReference type="ARBA" id="ARBA00022932"/>
    </source>
</evidence>
<sequence>MDYSNEPHGVYFFIDNKSFYASCESVERKLNPLKSILVVMSQQANTGGGLVLASSPRAKELFGISNVTRQYDLPKDKRLLIVPPRMNLYIKRNLQINQIFAEFAAEKDILPYSIDESLIDMTHSWKLFGKSVREVARKIQLTVRNRLGLYTTVGIGDNPMQAKLALDIYAKHNHELMGEIHYDSVPQKIWSIKHLTDICGIGKHMELRLNSLGIYTVNDIAHANPYLLKDKLGVIGTQIFATAWGIDRSNMKQQLKPQERSYSNGQVLPRDYFKQAESEVMIKEMAEQVALRIRFHGLQTSWISLAIGFSFAQKEKSGARGFAHSMKIEATDDGLLIANRLVKMFREYWHGETIRNVMIDYGKLRPKCGNQLNLFVDNKAIIKRNRLNQVKDQIIQKFGTTSLVYADSLESGATAIQRAGLVGGHRGGNSYE</sequence>
<dbReference type="GO" id="GO:0009432">
    <property type="term" value="P:SOS response"/>
    <property type="evidence" value="ECO:0007669"/>
    <property type="project" value="TreeGrafter"/>
</dbReference>
<dbReference type="GO" id="GO:0006281">
    <property type="term" value="P:DNA repair"/>
    <property type="evidence" value="ECO:0007669"/>
    <property type="project" value="InterPro"/>
</dbReference>
<dbReference type="InterPro" id="IPR050116">
    <property type="entry name" value="DNA_polymerase-Y"/>
</dbReference>
<protein>
    <submittedName>
        <fullName evidence="5">ImpB MucB SamB family protein</fullName>
    </submittedName>
</protein>
<keyword evidence="3" id="KW-0239">DNA-directed DNA polymerase</keyword>
<proteinExistence type="inferred from homology"/>
<dbReference type="RefSeq" id="WP_054646066.1">
    <property type="nucleotide sequence ID" value="NZ_FUXS01000002.1"/>
</dbReference>
<evidence type="ECO:0000256" key="1">
    <source>
        <dbReference type="ARBA" id="ARBA00010945"/>
    </source>
</evidence>
<dbReference type="GO" id="GO:0003684">
    <property type="term" value="F:damaged DNA binding"/>
    <property type="evidence" value="ECO:0007669"/>
    <property type="project" value="InterPro"/>
</dbReference>
<organism evidence="5 6">
    <name type="scientific">Fructilactobacillus lindneri DSM 20690 = JCM 11027</name>
    <dbReference type="NCBI Taxonomy" id="1122148"/>
    <lineage>
        <taxon>Bacteria</taxon>
        <taxon>Bacillati</taxon>
        <taxon>Bacillota</taxon>
        <taxon>Bacilli</taxon>
        <taxon>Lactobacillales</taxon>
        <taxon>Lactobacillaceae</taxon>
        <taxon>Fructilactobacillus</taxon>
    </lineage>
</organism>
<dbReference type="GO" id="GO:0003887">
    <property type="term" value="F:DNA-directed DNA polymerase activity"/>
    <property type="evidence" value="ECO:0007669"/>
    <property type="project" value="UniProtKB-KW"/>
</dbReference>
<dbReference type="Pfam" id="PF11799">
    <property type="entry name" value="IMS_C"/>
    <property type="match status" value="1"/>
</dbReference>
<dbReference type="PROSITE" id="PS50173">
    <property type="entry name" value="UMUC"/>
    <property type="match status" value="1"/>
</dbReference>
<dbReference type="GO" id="GO:0042276">
    <property type="term" value="P:error-prone translesion synthesis"/>
    <property type="evidence" value="ECO:0007669"/>
    <property type="project" value="TreeGrafter"/>
</dbReference>
<dbReference type="OrthoDB" id="9808813at2"/>
<dbReference type="Gene3D" id="3.30.70.270">
    <property type="match status" value="1"/>
</dbReference>
<dbReference type="GO" id="GO:0005829">
    <property type="term" value="C:cytosol"/>
    <property type="evidence" value="ECO:0007669"/>
    <property type="project" value="TreeGrafter"/>
</dbReference>
<dbReference type="Gene3D" id="1.10.150.20">
    <property type="entry name" value="5' to 3' exonuclease, C-terminal subdomain"/>
    <property type="match status" value="1"/>
</dbReference>
<evidence type="ECO:0000313" key="5">
    <source>
        <dbReference type="EMBL" id="KRN78861.1"/>
    </source>
</evidence>
<dbReference type="Proteomes" id="UP000051565">
    <property type="component" value="Unassembled WGS sequence"/>
</dbReference>
<dbReference type="AlphaFoldDB" id="A0A0R2JXP1"/>
<keyword evidence="3" id="KW-0808">Transferase</keyword>
<dbReference type="Gene3D" id="3.40.1170.60">
    <property type="match status" value="1"/>
</dbReference>
<dbReference type="PATRIC" id="fig|1122148.6.peg.1169"/>
<dbReference type="PANTHER" id="PTHR11076:SF35">
    <property type="entry name" value="DNA REPAIR PROTEIN HOMOLOG YOBH"/>
    <property type="match status" value="1"/>
</dbReference>
<comment type="caution">
    <text evidence="5">The sequence shown here is derived from an EMBL/GenBank/DDBJ whole genome shotgun (WGS) entry which is preliminary data.</text>
</comment>
<evidence type="ECO:0000313" key="6">
    <source>
        <dbReference type="Proteomes" id="UP000051565"/>
    </source>
</evidence>
<keyword evidence="3" id="KW-0548">Nucleotidyltransferase</keyword>
<dbReference type="InterPro" id="IPR043502">
    <property type="entry name" value="DNA/RNA_pol_sf"/>
</dbReference>
<comment type="similarity">
    <text evidence="1">Belongs to the DNA polymerase type-Y family.</text>
</comment>